<name>A0ACA9NDI6_9GLOM</name>
<protein>
    <submittedName>
        <fullName evidence="1">7970_t:CDS:1</fullName>
    </submittedName>
</protein>
<accession>A0ACA9NDI6</accession>
<evidence type="ECO:0000313" key="1">
    <source>
        <dbReference type="EMBL" id="CAG8643730.1"/>
    </source>
</evidence>
<keyword evidence="2" id="KW-1185">Reference proteome</keyword>
<dbReference type="Proteomes" id="UP000789525">
    <property type="component" value="Unassembled WGS sequence"/>
</dbReference>
<comment type="caution">
    <text evidence="1">The sequence shown here is derived from an EMBL/GenBank/DDBJ whole genome shotgun (WGS) entry which is preliminary data.</text>
</comment>
<feature type="non-terminal residue" evidence="1">
    <location>
        <position position="273"/>
    </location>
</feature>
<gene>
    <name evidence="1" type="ORF">ACOLOM_LOCUS8025</name>
</gene>
<organism evidence="1 2">
    <name type="scientific">Acaulospora colombiana</name>
    <dbReference type="NCBI Taxonomy" id="27376"/>
    <lineage>
        <taxon>Eukaryota</taxon>
        <taxon>Fungi</taxon>
        <taxon>Fungi incertae sedis</taxon>
        <taxon>Mucoromycota</taxon>
        <taxon>Glomeromycotina</taxon>
        <taxon>Glomeromycetes</taxon>
        <taxon>Diversisporales</taxon>
        <taxon>Acaulosporaceae</taxon>
        <taxon>Acaulospora</taxon>
    </lineage>
</organism>
<evidence type="ECO:0000313" key="2">
    <source>
        <dbReference type="Proteomes" id="UP000789525"/>
    </source>
</evidence>
<proteinExistence type="predicted"/>
<dbReference type="EMBL" id="CAJVPT010019795">
    <property type="protein sequence ID" value="CAG8643730.1"/>
    <property type="molecule type" value="Genomic_DNA"/>
</dbReference>
<reference evidence="1" key="1">
    <citation type="submission" date="2021-06" db="EMBL/GenBank/DDBJ databases">
        <authorList>
            <person name="Kallberg Y."/>
            <person name="Tangrot J."/>
            <person name="Rosling A."/>
        </authorList>
    </citation>
    <scope>NUCLEOTIDE SEQUENCE</scope>
    <source>
        <strain evidence="1">CL356</strain>
    </source>
</reference>
<sequence length="273" mass="31690">MKDEEKLKFKRSLIFVNRHWCENLIHELWRDPFRCVSKRSQRVALIETYLRCLPEHTKREMGLDWSESNEIRSNSSRWKTSTLGNQVMSNKTTSTSVLFDYPFFLCHLDPDIIYTSFFCWAEDTNAITSRNLSTRKDSVIFLAILKNFIIRSENINHLSITGGPHNIFEFPGANLSLSNLRTLNIAYNVNSNFLQILESGSLVSLVSKRSTLPKELHSASLISKEIRKIRLSLSEEELELEVVKGVRNLIEVQKSLKSITIRVSCLLFFQIWE</sequence>